<evidence type="ECO:0000313" key="1">
    <source>
        <dbReference type="EMBL" id="MFD2068863.1"/>
    </source>
</evidence>
<keyword evidence="2" id="KW-1185">Reference proteome</keyword>
<organism evidence="1 2">
    <name type="scientific">Pontibacter silvestris</name>
    <dbReference type="NCBI Taxonomy" id="2305183"/>
    <lineage>
        <taxon>Bacteria</taxon>
        <taxon>Pseudomonadati</taxon>
        <taxon>Bacteroidota</taxon>
        <taxon>Cytophagia</taxon>
        <taxon>Cytophagales</taxon>
        <taxon>Hymenobacteraceae</taxon>
        <taxon>Pontibacter</taxon>
    </lineage>
</organism>
<sequence>MAHILQSAYATVAADEENELVEVIWLRHCEEEEFREVLRETVRHVNAQGATKWLCDMKRLQYVLLGDQNWLVRELLPTLDPALRHRFAYVVTRSNLELMSSLRVHELVREDPALRRRLEVEVFLGREKATEWLA</sequence>
<evidence type="ECO:0008006" key="3">
    <source>
        <dbReference type="Google" id="ProtNLM"/>
    </source>
</evidence>
<proteinExistence type="predicted"/>
<dbReference type="Proteomes" id="UP001597369">
    <property type="component" value="Unassembled WGS sequence"/>
</dbReference>
<accession>A0ABW4X2Y1</accession>
<evidence type="ECO:0000313" key="2">
    <source>
        <dbReference type="Proteomes" id="UP001597369"/>
    </source>
</evidence>
<name>A0ABW4X2Y1_9BACT</name>
<gene>
    <name evidence="1" type="ORF">ACFSKU_18375</name>
</gene>
<reference evidence="2" key="1">
    <citation type="journal article" date="2019" name="Int. J. Syst. Evol. Microbiol.">
        <title>The Global Catalogue of Microorganisms (GCM) 10K type strain sequencing project: providing services to taxonomists for standard genome sequencing and annotation.</title>
        <authorList>
            <consortium name="The Broad Institute Genomics Platform"/>
            <consortium name="The Broad Institute Genome Sequencing Center for Infectious Disease"/>
            <person name="Wu L."/>
            <person name="Ma J."/>
        </authorList>
    </citation>
    <scope>NUCLEOTIDE SEQUENCE [LARGE SCALE GENOMIC DNA]</scope>
    <source>
        <strain evidence="2">JCM 16545</strain>
    </source>
</reference>
<dbReference type="EMBL" id="JBHUHV010000057">
    <property type="protein sequence ID" value="MFD2068863.1"/>
    <property type="molecule type" value="Genomic_DNA"/>
</dbReference>
<protein>
    <recommendedName>
        <fullName evidence="3">SpoIIAA-like</fullName>
    </recommendedName>
</protein>
<comment type="caution">
    <text evidence="1">The sequence shown here is derived from an EMBL/GenBank/DDBJ whole genome shotgun (WGS) entry which is preliminary data.</text>
</comment>
<dbReference type="RefSeq" id="WP_229962824.1">
    <property type="nucleotide sequence ID" value="NZ_JAJJWI010000034.1"/>
</dbReference>